<organism evidence="3 4">
    <name type="scientific">Hyaloperonospora arabidopsidis (strain Emoy2)</name>
    <name type="common">Downy mildew agent</name>
    <name type="synonym">Peronospora arabidopsidis</name>
    <dbReference type="NCBI Taxonomy" id="559515"/>
    <lineage>
        <taxon>Eukaryota</taxon>
        <taxon>Sar</taxon>
        <taxon>Stramenopiles</taxon>
        <taxon>Oomycota</taxon>
        <taxon>Peronosporomycetes</taxon>
        <taxon>Peronosporales</taxon>
        <taxon>Peronosporaceae</taxon>
        <taxon>Hyaloperonospora</taxon>
    </lineage>
</organism>
<reference evidence="4" key="1">
    <citation type="journal article" date="2010" name="Science">
        <title>Signatures of adaptation to obligate biotrophy in the Hyaloperonospora arabidopsidis genome.</title>
        <authorList>
            <person name="Baxter L."/>
            <person name="Tripathy S."/>
            <person name="Ishaque N."/>
            <person name="Boot N."/>
            <person name="Cabral A."/>
            <person name="Kemen E."/>
            <person name="Thines M."/>
            <person name="Ah-Fong A."/>
            <person name="Anderson R."/>
            <person name="Badejoko W."/>
            <person name="Bittner-Eddy P."/>
            <person name="Boore J.L."/>
            <person name="Chibucos M.C."/>
            <person name="Coates M."/>
            <person name="Dehal P."/>
            <person name="Delehaunty K."/>
            <person name="Dong S."/>
            <person name="Downton P."/>
            <person name="Dumas B."/>
            <person name="Fabro G."/>
            <person name="Fronick C."/>
            <person name="Fuerstenberg S.I."/>
            <person name="Fulton L."/>
            <person name="Gaulin E."/>
            <person name="Govers F."/>
            <person name="Hughes L."/>
            <person name="Humphray S."/>
            <person name="Jiang R.H."/>
            <person name="Judelson H."/>
            <person name="Kamoun S."/>
            <person name="Kyung K."/>
            <person name="Meijer H."/>
            <person name="Minx P."/>
            <person name="Morris P."/>
            <person name="Nelson J."/>
            <person name="Phuntumart V."/>
            <person name="Qutob D."/>
            <person name="Rehmany A."/>
            <person name="Rougon-Cardoso A."/>
            <person name="Ryden P."/>
            <person name="Torto-Alalibo T."/>
            <person name="Studholme D."/>
            <person name="Wang Y."/>
            <person name="Win J."/>
            <person name="Wood J."/>
            <person name="Clifton S.W."/>
            <person name="Rogers J."/>
            <person name="Van den Ackerveken G."/>
            <person name="Jones J.D."/>
            <person name="McDowell J.M."/>
            <person name="Beynon J."/>
            <person name="Tyler B.M."/>
        </authorList>
    </citation>
    <scope>NUCLEOTIDE SEQUENCE [LARGE SCALE GENOMIC DNA]</scope>
    <source>
        <strain evidence="4">Emoy2</strain>
    </source>
</reference>
<dbReference type="OMA" id="TVATWRH"/>
<proteinExistence type="predicted"/>
<feature type="compositionally biased region" description="Polar residues" evidence="1">
    <location>
        <begin position="1"/>
        <end position="16"/>
    </location>
</feature>
<dbReference type="InterPro" id="IPR036397">
    <property type="entry name" value="RNaseH_sf"/>
</dbReference>
<feature type="region of interest" description="Disordered" evidence="1">
    <location>
        <begin position="1"/>
        <end position="22"/>
    </location>
</feature>
<dbReference type="VEuPathDB" id="FungiDB:HpaG806537"/>
<keyword evidence="4" id="KW-1185">Reference proteome</keyword>
<dbReference type="InterPro" id="IPR002156">
    <property type="entry name" value="RNaseH_domain"/>
</dbReference>
<evidence type="ECO:0000313" key="3">
    <source>
        <dbReference type="EnsemblProtists" id="HpaP806537"/>
    </source>
</evidence>
<name>M4BJF9_HYAAE</name>
<evidence type="ECO:0000256" key="1">
    <source>
        <dbReference type="SAM" id="MobiDB-lite"/>
    </source>
</evidence>
<feature type="domain" description="RNase H type-1" evidence="2">
    <location>
        <begin position="32"/>
        <end position="110"/>
    </location>
</feature>
<dbReference type="GO" id="GO:0004523">
    <property type="term" value="F:RNA-DNA hybrid ribonuclease activity"/>
    <property type="evidence" value="ECO:0007669"/>
    <property type="project" value="InterPro"/>
</dbReference>
<accession>M4BJF9</accession>
<dbReference type="InParanoid" id="M4BJF9"/>
<dbReference type="EnsemblProtists" id="HpaT806537">
    <property type="protein sequence ID" value="HpaP806537"/>
    <property type="gene ID" value="HpaG806537"/>
</dbReference>
<dbReference type="EMBL" id="JH598320">
    <property type="status" value="NOT_ANNOTATED_CDS"/>
    <property type="molecule type" value="Genomic_DNA"/>
</dbReference>
<protein>
    <recommendedName>
        <fullName evidence="2">RNase H type-1 domain-containing protein</fullName>
    </recommendedName>
</protein>
<evidence type="ECO:0000259" key="2">
    <source>
        <dbReference type="Pfam" id="PF13456"/>
    </source>
</evidence>
<dbReference type="Proteomes" id="UP000011713">
    <property type="component" value="Unassembled WGS sequence"/>
</dbReference>
<dbReference type="Gene3D" id="3.30.420.10">
    <property type="entry name" value="Ribonuclease H-like superfamily/Ribonuclease H"/>
    <property type="match status" value="1"/>
</dbReference>
<dbReference type="HOGENOM" id="CLU_1790627_0_0_1"/>
<evidence type="ECO:0000313" key="4">
    <source>
        <dbReference type="Proteomes" id="UP000011713"/>
    </source>
</evidence>
<sequence length="145" mass="16873">METTITKPFDRQQQSWRDGGHHCDKRGYAGTTTALLFGLRKASKYQLRRIHVVGDSDLILGNLRRRQSPKARHLQDLYRQCRLAANQLTVATWRHHLRLYNRMADKLAKIAMDTGRSIQVLGRDMRCLPPMWKEVTDNLRGDIGY</sequence>
<dbReference type="Pfam" id="PF13456">
    <property type="entry name" value="RVT_3"/>
    <property type="match status" value="1"/>
</dbReference>
<dbReference type="GO" id="GO:0003676">
    <property type="term" value="F:nucleic acid binding"/>
    <property type="evidence" value="ECO:0007669"/>
    <property type="project" value="InterPro"/>
</dbReference>
<dbReference type="InterPro" id="IPR012337">
    <property type="entry name" value="RNaseH-like_sf"/>
</dbReference>
<dbReference type="eggNOG" id="ENOG502RH0C">
    <property type="taxonomic scope" value="Eukaryota"/>
</dbReference>
<dbReference type="SUPFAM" id="SSF53098">
    <property type="entry name" value="Ribonuclease H-like"/>
    <property type="match status" value="1"/>
</dbReference>
<dbReference type="AlphaFoldDB" id="M4BJF9"/>
<reference evidence="3" key="2">
    <citation type="submission" date="2015-06" db="UniProtKB">
        <authorList>
            <consortium name="EnsemblProtists"/>
        </authorList>
    </citation>
    <scope>IDENTIFICATION</scope>
    <source>
        <strain evidence="3">Emoy2</strain>
    </source>
</reference>